<dbReference type="InterPro" id="IPR003099">
    <property type="entry name" value="Prephen_DH"/>
</dbReference>
<name>A0A381Y5A9_9ZZZZ</name>
<dbReference type="PROSITE" id="PS51176">
    <property type="entry name" value="PDH_ADH"/>
    <property type="match status" value="1"/>
</dbReference>
<dbReference type="Pfam" id="PF02153">
    <property type="entry name" value="PDH_N"/>
    <property type="match status" value="1"/>
</dbReference>
<evidence type="ECO:0000256" key="1">
    <source>
        <dbReference type="ARBA" id="ARBA00022605"/>
    </source>
</evidence>
<dbReference type="FunFam" id="3.40.50.720:FF:000208">
    <property type="entry name" value="Prephenate dehydrogenase"/>
    <property type="match status" value="1"/>
</dbReference>
<feature type="domain" description="Prephenate/arogenate dehydrogenase" evidence="6">
    <location>
        <begin position="3"/>
        <end position="283"/>
    </location>
</feature>
<proteinExistence type="predicted"/>
<organism evidence="7">
    <name type="scientific">marine metagenome</name>
    <dbReference type="NCBI Taxonomy" id="408172"/>
    <lineage>
        <taxon>unclassified sequences</taxon>
        <taxon>metagenomes</taxon>
        <taxon>ecological metagenomes</taxon>
    </lineage>
</organism>
<comment type="pathway">
    <text evidence="5">Amino-acid biosynthesis.</text>
</comment>
<keyword evidence="4" id="KW-0057">Aromatic amino acid biosynthesis</keyword>
<dbReference type="GO" id="GO:0070403">
    <property type="term" value="F:NAD+ binding"/>
    <property type="evidence" value="ECO:0007669"/>
    <property type="project" value="InterPro"/>
</dbReference>
<dbReference type="FunFam" id="1.10.3660.10:FF:000003">
    <property type="entry name" value="Prephenate dehydrogenase"/>
    <property type="match status" value="1"/>
</dbReference>
<gene>
    <name evidence="7" type="ORF">METZ01_LOCUS124696</name>
</gene>
<reference evidence="7" key="1">
    <citation type="submission" date="2018-05" db="EMBL/GenBank/DDBJ databases">
        <authorList>
            <person name="Lanie J.A."/>
            <person name="Ng W.-L."/>
            <person name="Kazmierczak K.M."/>
            <person name="Andrzejewski T.M."/>
            <person name="Davidsen T.M."/>
            <person name="Wayne K.J."/>
            <person name="Tettelin H."/>
            <person name="Glass J.I."/>
            <person name="Rusch D."/>
            <person name="Podicherti R."/>
            <person name="Tsui H.-C.T."/>
            <person name="Winkler M.E."/>
        </authorList>
    </citation>
    <scope>NUCLEOTIDE SEQUENCE</scope>
</reference>
<dbReference type="AlphaFoldDB" id="A0A381Y5A9"/>
<dbReference type="GO" id="GO:0004665">
    <property type="term" value="F:prephenate dehydrogenase (NADP+) activity"/>
    <property type="evidence" value="ECO:0007669"/>
    <property type="project" value="InterPro"/>
</dbReference>
<keyword evidence="1" id="KW-0028">Amino-acid biosynthesis</keyword>
<evidence type="ECO:0000256" key="4">
    <source>
        <dbReference type="ARBA" id="ARBA00023141"/>
    </source>
</evidence>
<evidence type="ECO:0000256" key="5">
    <source>
        <dbReference type="ARBA" id="ARBA00029440"/>
    </source>
</evidence>
<dbReference type="InterPro" id="IPR046826">
    <property type="entry name" value="PDH_N"/>
</dbReference>
<evidence type="ECO:0000256" key="2">
    <source>
        <dbReference type="ARBA" id="ARBA00023002"/>
    </source>
</evidence>
<evidence type="ECO:0000259" key="6">
    <source>
        <dbReference type="PROSITE" id="PS51176"/>
    </source>
</evidence>
<dbReference type="Gene3D" id="3.40.50.720">
    <property type="entry name" value="NAD(P)-binding Rossmann-like Domain"/>
    <property type="match status" value="1"/>
</dbReference>
<dbReference type="GO" id="GO:0008977">
    <property type="term" value="F:prephenate dehydrogenase (NAD+) activity"/>
    <property type="evidence" value="ECO:0007669"/>
    <property type="project" value="InterPro"/>
</dbReference>
<dbReference type="Pfam" id="PF20463">
    <property type="entry name" value="PDH_C"/>
    <property type="match status" value="1"/>
</dbReference>
<dbReference type="EMBL" id="UINC01017356">
    <property type="protein sequence ID" value="SVA71842.1"/>
    <property type="molecule type" value="Genomic_DNA"/>
</dbReference>
<dbReference type="InterPro" id="IPR008927">
    <property type="entry name" value="6-PGluconate_DH-like_C_sf"/>
</dbReference>
<evidence type="ECO:0000313" key="7">
    <source>
        <dbReference type="EMBL" id="SVA71842.1"/>
    </source>
</evidence>
<accession>A0A381Y5A9</accession>
<dbReference type="InterPro" id="IPR036291">
    <property type="entry name" value="NAD(P)-bd_dom_sf"/>
</dbReference>
<dbReference type="InterPro" id="IPR050812">
    <property type="entry name" value="Preph/Arog_dehydrog"/>
</dbReference>
<dbReference type="Gene3D" id="1.10.3660.10">
    <property type="entry name" value="6-phosphogluconate dehydrogenase C-terminal like domain"/>
    <property type="match status" value="1"/>
</dbReference>
<keyword evidence="3" id="KW-0520">NAD</keyword>
<dbReference type="InterPro" id="IPR046825">
    <property type="entry name" value="PDH_C"/>
</dbReference>
<dbReference type="PANTHER" id="PTHR21363">
    <property type="entry name" value="PREPHENATE DEHYDROGENASE"/>
    <property type="match status" value="1"/>
</dbReference>
<evidence type="ECO:0000256" key="3">
    <source>
        <dbReference type="ARBA" id="ARBA00023027"/>
    </source>
</evidence>
<protein>
    <recommendedName>
        <fullName evidence="6">Prephenate/arogenate dehydrogenase domain-containing protein</fullName>
    </recommendedName>
</protein>
<dbReference type="GO" id="GO:0006571">
    <property type="term" value="P:tyrosine biosynthetic process"/>
    <property type="evidence" value="ECO:0007669"/>
    <property type="project" value="InterPro"/>
</dbReference>
<dbReference type="SUPFAM" id="SSF51735">
    <property type="entry name" value="NAD(P)-binding Rossmann-fold domains"/>
    <property type="match status" value="1"/>
</dbReference>
<dbReference type="SUPFAM" id="SSF48179">
    <property type="entry name" value="6-phosphogluconate dehydrogenase C-terminal domain-like"/>
    <property type="match status" value="1"/>
</dbReference>
<sequence length="283" mass="31066">MIEKVCIIGIGLIGSSLAKALKNTGQAKSICGYGRDAVRLEKAKELNIIDECSTEPKEAIINSDIVIIATPVGSYEEVLRGIKPYLKNTTLVTDVGSTKRSVIDVAKKVFGDLPNNFILAHPIAGKEKSGFEACDGELFVNKKVIITPLENNDDESISRVQNMWEKVGSEVDFMTPESHDKLLGMTSHLPHMLAFSLMNYLISQNPSASIYAAGGFKDFSRIASGDAVMWRDICLNNKDEIIAHIKGYQKSLSALSEAIDNDDMEQLESMFSNAKATRDSWLD</sequence>
<dbReference type="PANTHER" id="PTHR21363:SF0">
    <property type="entry name" value="PREPHENATE DEHYDROGENASE [NADP(+)]"/>
    <property type="match status" value="1"/>
</dbReference>
<keyword evidence="2" id="KW-0560">Oxidoreductase</keyword>